<dbReference type="AlphaFoldDB" id="F8Q9B3"/>
<evidence type="ECO:0000313" key="1">
    <source>
        <dbReference type="EMBL" id="EGN95168.1"/>
    </source>
</evidence>
<gene>
    <name evidence="1" type="ORF">SERLA73DRAFT_162715</name>
</gene>
<dbReference type="OrthoDB" id="2951834at2759"/>
<dbReference type="OMA" id="YELYLEP"/>
<organism evidence="2">
    <name type="scientific">Serpula lacrymans var. lacrymans (strain S7.3)</name>
    <name type="common">Dry rot fungus</name>
    <dbReference type="NCBI Taxonomy" id="936435"/>
    <lineage>
        <taxon>Eukaryota</taxon>
        <taxon>Fungi</taxon>
        <taxon>Dikarya</taxon>
        <taxon>Basidiomycota</taxon>
        <taxon>Agaricomycotina</taxon>
        <taxon>Agaricomycetes</taxon>
        <taxon>Agaricomycetidae</taxon>
        <taxon>Boletales</taxon>
        <taxon>Coniophorineae</taxon>
        <taxon>Serpulaceae</taxon>
        <taxon>Serpula</taxon>
    </lineage>
</organism>
<keyword evidence="2" id="KW-1185">Reference proteome</keyword>
<name>F8Q9B3_SERL3</name>
<proteinExistence type="predicted"/>
<evidence type="ECO:0000313" key="2">
    <source>
        <dbReference type="Proteomes" id="UP000008063"/>
    </source>
</evidence>
<dbReference type="Proteomes" id="UP000008063">
    <property type="component" value="Unassembled WGS sequence"/>
</dbReference>
<dbReference type="InParanoid" id="F8Q9B3"/>
<dbReference type="InterPro" id="IPR032675">
    <property type="entry name" value="LRR_dom_sf"/>
</dbReference>
<accession>F8Q9B3</accession>
<dbReference type="Gene3D" id="3.80.10.10">
    <property type="entry name" value="Ribonuclease Inhibitor"/>
    <property type="match status" value="1"/>
</dbReference>
<dbReference type="HOGENOM" id="CLU_706076_0_0_1"/>
<protein>
    <recommendedName>
        <fullName evidence="3">F-box domain-containing protein</fullName>
    </recommendedName>
</protein>
<dbReference type="EMBL" id="GL945486">
    <property type="protein sequence ID" value="EGN95168.1"/>
    <property type="molecule type" value="Genomic_DNA"/>
</dbReference>
<reference evidence="2" key="1">
    <citation type="journal article" date="2011" name="Science">
        <title>The plant cell wall-decomposing machinery underlies the functional diversity of forest fungi.</title>
        <authorList>
            <person name="Eastwood D.C."/>
            <person name="Floudas D."/>
            <person name="Binder M."/>
            <person name="Majcherczyk A."/>
            <person name="Schneider P."/>
            <person name="Aerts A."/>
            <person name="Asiegbu F.O."/>
            <person name="Baker S.E."/>
            <person name="Barry K."/>
            <person name="Bendiksby M."/>
            <person name="Blumentritt M."/>
            <person name="Coutinho P.M."/>
            <person name="Cullen D."/>
            <person name="de Vries R.P."/>
            <person name="Gathman A."/>
            <person name="Goodell B."/>
            <person name="Henrissat B."/>
            <person name="Ihrmark K."/>
            <person name="Kauserud H."/>
            <person name="Kohler A."/>
            <person name="LaButti K."/>
            <person name="Lapidus A."/>
            <person name="Lavin J.L."/>
            <person name="Lee Y.-H."/>
            <person name="Lindquist E."/>
            <person name="Lilly W."/>
            <person name="Lucas S."/>
            <person name="Morin E."/>
            <person name="Murat C."/>
            <person name="Oguiza J.A."/>
            <person name="Park J."/>
            <person name="Pisabarro A.G."/>
            <person name="Riley R."/>
            <person name="Rosling A."/>
            <person name="Salamov A."/>
            <person name="Schmidt O."/>
            <person name="Schmutz J."/>
            <person name="Skrede I."/>
            <person name="Stenlid J."/>
            <person name="Wiebenga A."/>
            <person name="Xie X."/>
            <person name="Kuees U."/>
            <person name="Hibbett D.S."/>
            <person name="Hoffmeister D."/>
            <person name="Hoegberg N."/>
            <person name="Martin F."/>
            <person name="Grigoriev I.V."/>
            <person name="Watkinson S.C."/>
        </authorList>
    </citation>
    <scope>NUCLEOTIDE SEQUENCE [LARGE SCALE GENOMIC DNA]</scope>
    <source>
        <strain evidence="2">strain S7.3</strain>
    </source>
</reference>
<evidence type="ECO:0008006" key="3">
    <source>
        <dbReference type="Google" id="ProtNLM"/>
    </source>
</evidence>
<sequence>MTHLLALPPELRLLIYTLLLADHQRVSHRTQPTNVHLRPLRTCTLLYAEAAPVLSAYVSLRNEVQITRFLHSLTSERASLVNWADVANDGRVLHDLSTNHIEPASQLYLALARLSSLAILRVFNVRDSHPYVVSAPYLRYKLNFESAMFPSNHPPALRSYHIFIDPAARVSPFQLISPSSLLSLRLSGDCHFPASNRTTPLALPSLLHLSLSAITSNAFDTLDFSRLLPHSRLLSFSHSQGHRLAFELRDPHLASLLRAPSPALSLRKLVLLGSSRLSSHALSTFIQSLHALDYLALSLVTVNELRHNFIHGISPHLTVLKLQVTNAWYAVPLYDEVGAVCDALEERVLKRDSGGVQLVCVSFYPKLMAEDGRAQRWRDIADQRRFTLKIGPWEEDEET</sequence>